<organism evidence="1 2">
    <name type="scientific">Sphaerodactylus townsendi</name>
    <dbReference type="NCBI Taxonomy" id="933632"/>
    <lineage>
        <taxon>Eukaryota</taxon>
        <taxon>Metazoa</taxon>
        <taxon>Chordata</taxon>
        <taxon>Craniata</taxon>
        <taxon>Vertebrata</taxon>
        <taxon>Euteleostomi</taxon>
        <taxon>Lepidosauria</taxon>
        <taxon>Squamata</taxon>
        <taxon>Bifurcata</taxon>
        <taxon>Gekkota</taxon>
        <taxon>Sphaerodactylidae</taxon>
        <taxon>Sphaerodactylus</taxon>
    </lineage>
</organism>
<comment type="caution">
    <text evidence="1">The sequence shown here is derived from an EMBL/GenBank/DDBJ whole genome shotgun (WGS) entry which is preliminary data.</text>
</comment>
<evidence type="ECO:0000313" key="1">
    <source>
        <dbReference type="EMBL" id="KAH7998211.1"/>
    </source>
</evidence>
<sequence length="169" mass="19412">MKSVVMMMVGLASVCLLHAQNPIPVQPNFSFEKMSGKWYPIATTKVLFPPERPVYAYTMEPLKNGDLALKVEMPQGETCKRKRVVLHPLRRGEFATSDDKTTVYIVETDYDTFHIILFTKEGEKDLFLYARKEEVLDEVKEKFKNRAGNLSFDPEAITYLPRINKSCEA</sequence>
<accession>A0ACB8EZD7</accession>
<keyword evidence="2" id="KW-1185">Reference proteome</keyword>
<proteinExistence type="predicted"/>
<dbReference type="EMBL" id="CM037625">
    <property type="protein sequence ID" value="KAH7998211.1"/>
    <property type="molecule type" value="Genomic_DNA"/>
</dbReference>
<name>A0ACB8EZD7_9SAUR</name>
<evidence type="ECO:0000313" key="2">
    <source>
        <dbReference type="Proteomes" id="UP000827872"/>
    </source>
</evidence>
<protein>
    <submittedName>
        <fullName evidence="1">Uncharacterized protein</fullName>
    </submittedName>
</protein>
<reference evidence="1" key="1">
    <citation type="submission" date="2021-08" db="EMBL/GenBank/DDBJ databases">
        <title>The first chromosome-level gecko genome reveals the dynamic sex chromosomes of Neotropical dwarf geckos (Sphaerodactylidae: Sphaerodactylus).</title>
        <authorList>
            <person name="Pinto B.J."/>
            <person name="Keating S.E."/>
            <person name="Gamble T."/>
        </authorList>
    </citation>
    <scope>NUCLEOTIDE SEQUENCE</scope>
    <source>
        <strain evidence="1">TG3544</strain>
    </source>
</reference>
<dbReference type="Proteomes" id="UP000827872">
    <property type="component" value="Linkage Group LG12"/>
</dbReference>
<gene>
    <name evidence="1" type="ORF">K3G42_013804</name>
</gene>